<keyword evidence="2" id="KW-0805">Transcription regulation</keyword>
<dbReference type="PROSITE" id="PS50110">
    <property type="entry name" value="RESPONSE_REGULATORY"/>
    <property type="match status" value="1"/>
</dbReference>
<dbReference type="PROSITE" id="PS50043">
    <property type="entry name" value="HTH_LUXR_2"/>
    <property type="match status" value="1"/>
</dbReference>
<dbReference type="InterPro" id="IPR001789">
    <property type="entry name" value="Sig_transdc_resp-reg_receiver"/>
</dbReference>
<feature type="modified residue" description="4-aspartylphosphate" evidence="5">
    <location>
        <position position="56"/>
    </location>
</feature>
<dbReference type="SMART" id="SM00421">
    <property type="entry name" value="HTH_LUXR"/>
    <property type="match status" value="1"/>
</dbReference>
<evidence type="ECO:0000256" key="2">
    <source>
        <dbReference type="ARBA" id="ARBA00023015"/>
    </source>
</evidence>
<keyword evidence="9" id="KW-1185">Reference proteome</keyword>
<dbReference type="CDD" id="cd17535">
    <property type="entry name" value="REC_NarL-like"/>
    <property type="match status" value="1"/>
</dbReference>
<evidence type="ECO:0000259" key="6">
    <source>
        <dbReference type="PROSITE" id="PS50043"/>
    </source>
</evidence>
<dbReference type="InterPro" id="IPR000792">
    <property type="entry name" value="Tscrpt_reg_LuxR_C"/>
</dbReference>
<name>A0ABZ0ZVG8_9ACTN</name>
<evidence type="ECO:0000256" key="1">
    <source>
        <dbReference type="ARBA" id="ARBA00022553"/>
    </source>
</evidence>
<dbReference type="PROSITE" id="PS50096">
    <property type="entry name" value="IQ"/>
    <property type="match status" value="1"/>
</dbReference>
<dbReference type="SUPFAM" id="SSF52172">
    <property type="entry name" value="CheY-like"/>
    <property type="match status" value="1"/>
</dbReference>
<dbReference type="SUPFAM" id="SSF46894">
    <property type="entry name" value="C-terminal effector domain of the bipartite response regulators"/>
    <property type="match status" value="1"/>
</dbReference>
<protein>
    <submittedName>
        <fullName evidence="8">Response regulator transcription factor</fullName>
    </submittedName>
</protein>
<dbReference type="InterPro" id="IPR011006">
    <property type="entry name" value="CheY-like_superfamily"/>
</dbReference>
<feature type="domain" description="HTH luxR-type" evidence="6">
    <location>
        <begin position="145"/>
        <end position="210"/>
    </location>
</feature>
<evidence type="ECO:0000259" key="7">
    <source>
        <dbReference type="PROSITE" id="PS50110"/>
    </source>
</evidence>
<sequence length="212" mass="22531">MERPIRVVLVDDHTYYRDGLVGLLTDCGVDVVDDVSSGEASLVSVPKLLPDVVVMDLSMPGLGGVEATRLLLERDPDTRVVMLTVSQDEEDILRAVLAGARGFVLKDGPVDDLVRAVSDAAAGLAYFSPRIAPRLLRHVDAPGRKPTGPNRLTAREADVIARIADGEAPAPIATALGVAESTVQDLVASVLVKIQAQSRGEIAVRAIRDRIV</sequence>
<dbReference type="SMART" id="SM00448">
    <property type="entry name" value="REC"/>
    <property type="match status" value="1"/>
</dbReference>
<evidence type="ECO:0000256" key="3">
    <source>
        <dbReference type="ARBA" id="ARBA00023125"/>
    </source>
</evidence>
<dbReference type="InterPro" id="IPR016032">
    <property type="entry name" value="Sig_transdc_resp-reg_C-effctor"/>
</dbReference>
<accession>A0ABZ0ZVG8</accession>
<dbReference type="PRINTS" id="PR00038">
    <property type="entry name" value="HTHLUXR"/>
</dbReference>
<dbReference type="Proteomes" id="UP001327225">
    <property type="component" value="Chromosome"/>
</dbReference>
<keyword evidence="4" id="KW-0804">Transcription</keyword>
<evidence type="ECO:0000256" key="5">
    <source>
        <dbReference type="PROSITE-ProRule" id="PRU00169"/>
    </source>
</evidence>
<evidence type="ECO:0000313" key="8">
    <source>
        <dbReference type="EMBL" id="WQQ28316.1"/>
    </source>
</evidence>
<reference evidence="9" key="1">
    <citation type="submission" date="2023-12" db="EMBL/GenBank/DDBJ databases">
        <title>Novel species in genus Nocardioides.</title>
        <authorList>
            <person name="Zhou H."/>
        </authorList>
    </citation>
    <scope>NUCLEOTIDE SEQUENCE [LARGE SCALE GENOMIC DNA]</scope>
    <source>
        <strain evidence="9">HM61</strain>
    </source>
</reference>
<dbReference type="PANTHER" id="PTHR43214:SF41">
    <property type="entry name" value="NITRATE_NITRITE RESPONSE REGULATOR PROTEIN NARP"/>
    <property type="match status" value="1"/>
</dbReference>
<evidence type="ECO:0000313" key="9">
    <source>
        <dbReference type="Proteomes" id="UP001327225"/>
    </source>
</evidence>
<feature type="domain" description="Response regulatory" evidence="7">
    <location>
        <begin position="6"/>
        <end position="121"/>
    </location>
</feature>
<proteinExistence type="predicted"/>
<gene>
    <name evidence="8" type="ORF">SHK19_08815</name>
</gene>
<dbReference type="PANTHER" id="PTHR43214">
    <property type="entry name" value="TWO-COMPONENT RESPONSE REGULATOR"/>
    <property type="match status" value="1"/>
</dbReference>
<dbReference type="InterPro" id="IPR058245">
    <property type="entry name" value="NreC/VraR/RcsB-like_REC"/>
</dbReference>
<dbReference type="Pfam" id="PF00196">
    <property type="entry name" value="GerE"/>
    <property type="match status" value="1"/>
</dbReference>
<dbReference type="RefSeq" id="WP_322938424.1">
    <property type="nucleotide sequence ID" value="NZ_CP141059.1"/>
</dbReference>
<evidence type="ECO:0000256" key="4">
    <source>
        <dbReference type="ARBA" id="ARBA00023163"/>
    </source>
</evidence>
<keyword evidence="1 5" id="KW-0597">Phosphoprotein</keyword>
<dbReference type="Pfam" id="PF00072">
    <property type="entry name" value="Response_reg"/>
    <property type="match status" value="1"/>
</dbReference>
<organism evidence="8 9">
    <name type="scientific">Nocardioides bizhenqiangii</name>
    <dbReference type="NCBI Taxonomy" id="3095076"/>
    <lineage>
        <taxon>Bacteria</taxon>
        <taxon>Bacillati</taxon>
        <taxon>Actinomycetota</taxon>
        <taxon>Actinomycetes</taxon>
        <taxon>Propionibacteriales</taxon>
        <taxon>Nocardioidaceae</taxon>
        <taxon>Nocardioides</taxon>
    </lineage>
</organism>
<keyword evidence="3" id="KW-0238">DNA-binding</keyword>
<dbReference type="InterPro" id="IPR039420">
    <property type="entry name" value="WalR-like"/>
</dbReference>
<dbReference type="EMBL" id="CP141059">
    <property type="protein sequence ID" value="WQQ28316.1"/>
    <property type="molecule type" value="Genomic_DNA"/>
</dbReference>
<dbReference type="Gene3D" id="3.40.50.2300">
    <property type="match status" value="1"/>
</dbReference>